<feature type="domain" description="Pectinesterase inhibitor" evidence="3">
    <location>
        <begin position="11"/>
        <end position="137"/>
    </location>
</feature>
<evidence type="ECO:0000259" key="3">
    <source>
        <dbReference type="Pfam" id="PF04043"/>
    </source>
</evidence>
<evidence type="ECO:0000313" key="4">
    <source>
        <dbReference type="EMBL" id="WVZ61164.1"/>
    </source>
</evidence>
<gene>
    <name evidence="4" type="ORF">U9M48_011079</name>
</gene>
<dbReference type="InterPro" id="IPR051955">
    <property type="entry name" value="PME_Inhibitor"/>
</dbReference>
<dbReference type="GO" id="GO:0004857">
    <property type="term" value="F:enzyme inhibitor activity"/>
    <property type="evidence" value="ECO:0007669"/>
    <property type="project" value="InterPro"/>
</dbReference>
<evidence type="ECO:0000256" key="1">
    <source>
        <dbReference type="ARBA" id="ARBA00022729"/>
    </source>
</evidence>
<dbReference type="InterPro" id="IPR006501">
    <property type="entry name" value="Pectinesterase_inhib_dom"/>
</dbReference>
<keyword evidence="2" id="KW-0472">Membrane</keyword>
<proteinExistence type="predicted"/>
<keyword evidence="2" id="KW-0812">Transmembrane</keyword>
<dbReference type="SUPFAM" id="SSF101148">
    <property type="entry name" value="Plant invertase/pectin methylesterase inhibitor"/>
    <property type="match status" value="1"/>
</dbReference>
<dbReference type="InterPro" id="IPR035513">
    <property type="entry name" value="Invertase/methylesterase_inhib"/>
</dbReference>
<dbReference type="PANTHER" id="PTHR31080:SF69">
    <property type="entry name" value="OS03G0830600 PROTEIN"/>
    <property type="match status" value="1"/>
</dbReference>
<keyword evidence="5" id="KW-1185">Reference proteome</keyword>
<dbReference type="Pfam" id="PF04043">
    <property type="entry name" value="PMEI"/>
    <property type="match status" value="1"/>
</dbReference>
<name>A0AAQ3SWG1_PASNO</name>
<organism evidence="4 5">
    <name type="scientific">Paspalum notatum var. saurae</name>
    <dbReference type="NCBI Taxonomy" id="547442"/>
    <lineage>
        <taxon>Eukaryota</taxon>
        <taxon>Viridiplantae</taxon>
        <taxon>Streptophyta</taxon>
        <taxon>Embryophyta</taxon>
        <taxon>Tracheophyta</taxon>
        <taxon>Spermatophyta</taxon>
        <taxon>Magnoliopsida</taxon>
        <taxon>Liliopsida</taxon>
        <taxon>Poales</taxon>
        <taxon>Poaceae</taxon>
        <taxon>PACMAD clade</taxon>
        <taxon>Panicoideae</taxon>
        <taxon>Andropogonodae</taxon>
        <taxon>Paspaleae</taxon>
        <taxon>Paspalinae</taxon>
        <taxon>Paspalum</taxon>
    </lineage>
</organism>
<accession>A0AAQ3SWG1</accession>
<evidence type="ECO:0000313" key="5">
    <source>
        <dbReference type="Proteomes" id="UP001341281"/>
    </source>
</evidence>
<reference evidence="4 5" key="1">
    <citation type="submission" date="2024-02" db="EMBL/GenBank/DDBJ databases">
        <title>High-quality chromosome-scale genome assembly of Pensacola bahiagrass (Paspalum notatum Flugge var. saurae).</title>
        <authorList>
            <person name="Vega J.M."/>
            <person name="Podio M."/>
            <person name="Orjuela J."/>
            <person name="Siena L.A."/>
            <person name="Pessino S.C."/>
            <person name="Combes M.C."/>
            <person name="Mariac C."/>
            <person name="Albertini E."/>
            <person name="Pupilli F."/>
            <person name="Ortiz J.P.A."/>
            <person name="Leblanc O."/>
        </authorList>
    </citation>
    <scope>NUCLEOTIDE SEQUENCE [LARGE SCALE GENOMIC DNA]</scope>
    <source>
        <strain evidence="4">R1</strain>
        <tissue evidence="4">Leaf</tissue>
    </source>
</reference>
<dbReference type="PANTHER" id="PTHR31080">
    <property type="entry name" value="PECTINESTERASE INHIBITOR-LIKE"/>
    <property type="match status" value="1"/>
</dbReference>
<dbReference type="AlphaFoldDB" id="A0AAQ3SWG1"/>
<keyword evidence="1" id="KW-0732">Signal</keyword>
<keyword evidence="2" id="KW-1133">Transmembrane helix</keyword>
<sequence>MEARSFMSCYCGSLLGAAAEPSAKGASTARDLAEAAIRAASTAGAAAGDYARAQLDVAKDNAAWQCLSECADDIEDALSHLDDSEGQMDDAKIRDVKLFLDTSDQDAWDCDDGCKHAPQTPVKAQLLAKNKAFEDLMAVTHVLVKRAIGGAAPAPAPAPSMSPKTRALRQALPLSDGLALLCWAQIVVLLSLVFSGPGAMVLGPLDTIQCIRKDKRIGTPGPRSQVALQPPRARAVGLWRFTLCA</sequence>
<evidence type="ECO:0000256" key="2">
    <source>
        <dbReference type="SAM" id="Phobius"/>
    </source>
</evidence>
<dbReference type="Gene3D" id="1.20.140.40">
    <property type="entry name" value="Invertase/pectin methylesterase inhibitor family protein"/>
    <property type="match status" value="1"/>
</dbReference>
<feature type="transmembrane region" description="Helical" evidence="2">
    <location>
        <begin position="178"/>
        <end position="205"/>
    </location>
</feature>
<protein>
    <recommendedName>
        <fullName evidence="3">Pectinesterase inhibitor domain-containing protein</fullName>
    </recommendedName>
</protein>
<dbReference type="EMBL" id="CP144746">
    <property type="protein sequence ID" value="WVZ61164.1"/>
    <property type="molecule type" value="Genomic_DNA"/>
</dbReference>
<dbReference type="Proteomes" id="UP001341281">
    <property type="component" value="Chromosome 02"/>
</dbReference>